<keyword evidence="2" id="KW-0479">Metal-binding</keyword>
<dbReference type="OrthoDB" id="2399539at2759"/>
<dbReference type="AlphaFoldDB" id="A0A1V6TN52"/>
<dbReference type="GO" id="GO:0005634">
    <property type="term" value="C:nucleus"/>
    <property type="evidence" value="ECO:0007669"/>
    <property type="project" value="UniProtKB-SubCell"/>
</dbReference>
<evidence type="ECO:0000313" key="11">
    <source>
        <dbReference type="Proteomes" id="UP000191285"/>
    </source>
</evidence>
<evidence type="ECO:0000256" key="5">
    <source>
        <dbReference type="ARBA" id="ARBA00023125"/>
    </source>
</evidence>
<dbReference type="Proteomes" id="UP000191285">
    <property type="component" value="Unassembled WGS sequence"/>
</dbReference>
<dbReference type="PANTHER" id="PTHR47782:SF1">
    <property type="entry name" value="PYRIMIDINE PATHWAY REGULATORY PROTEIN 1"/>
    <property type="match status" value="1"/>
</dbReference>
<dbReference type="Pfam" id="PF04082">
    <property type="entry name" value="Fungal_trans"/>
    <property type="match status" value="1"/>
</dbReference>
<dbReference type="SMART" id="SM00906">
    <property type="entry name" value="Fungal_trans"/>
    <property type="match status" value="1"/>
</dbReference>
<dbReference type="GO" id="GO:0045944">
    <property type="term" value="P:positive regulation of transcription by RNA polymerase II"/>
    <property type="evidence" value="ECO:0007669"/>
    <property type="project" value="TreeGrafter"/>
</dbReference>
<dbReference type="Pfam" id="PF00172">
    <property type="entry name" value="Zn_clus"/>
    <property type="match status" value="1"/>
</dbReference>
<keyword evidence="3" id="KW-0862">Zinc</keyword>
<evidence type="ECO:0000313" key="10">
    <source>
        <dbReference type="EMBL" id="OQE27414.1"/>
    </source>
</evidence>
<name>A0A1V6TN52_9EURO</name>
<feature type="domain" description="Zn(2)-C6 fungal-type" evidence="9">
    <location>
        <begin position="69"/>
        <end position="98"/>
    </location>
</feature>
<dbReference type="InterPro" id="IPR052202">
    <property type="entry name" value="Yeast_MetPath_Reg"/>
</dbReference>
<accession>A0A1V6TN52</accession>
<comment type="caution">
    <text evidence="10">The sequence shown here is derived from an EMBL/GenBank/DDBJ whole genome shotgun (WGS) entry which is preliminary data.</text>
</comment>
<evidence type="ECO:0000256" key="1">
    <source>
        <dbReference type="ARBA" id="ARBA00004123"/>
    </source>
</evidence>
<feature type="region of interest" description="Disordered" evidence="8">
    <location>
        <begin position="1"/>
        <end position="36"/>
    </location>
</feature>
<keyword evidence="5" id="KW-0238">DNA-binding</keyword>
<dbReference type="InterPro" id="IPR036864">
    <property type="entry name" value="Zn2-C6_fun-type_DNA-bd_sf"/>
</dbReference>
<dbReference type="STRING" id="303698.A0A1V6TN52"/>
<reference evidence="11" key="1">
    <citation type="journal article" date="2017" name="Nat. Microbiol.">
        <title>Global analysis of biosynthetic gene clusters reveals vast potential of secondary metabolite production in Penicillium species.</title>
        <authorList>
            <person name="Nielsen J.C."/>
            <person name="Grijseels S."/>
            <person name="Prigent S."/>
            <person name="Ji B."/>
            <person name="Dainat J."/>
            <person name="Nielsen K.F."/>
            <person name="Frisvad J.C."/>
            <person name="Workman M."/>
            <person name="Nielsen J."/>
        </authorList>
    </citation>
    <scope>NUCLEOTIDE SEQUENCE [LARGE SCALE GENOMIC DNA]</scope>
    <source>
        <strain evidence="11">IBT 24891</strain>
    </source>
</reference>
<evidence type="ECO:0000256" key="7">
    <source>
        <dbReference type="ARBA" id="ARBA00023242"/>
    </source>
</evidence>
<dbReference type="PANTHER" id="PTHR47782">
    <property type="entry name" value="ZN(II)2CYS6 TRANSCRIPTION FACTOR (EUROFUNG)-RELATED"/>
    <property type="match status" value="1"/>
</dbReference>
<dbReference type="EMBL" id="MLKD01000004">
    <property type="protein sequence ID" value="OQE27414.1"/>
    <property type="molecule type" value="Genomic_DNA"/>
</dbReference>
<organism evidence="10 11">
    <name type="scientific">Penicillium steckii</name>
    <dbReference type="NCBI Taxonomy" id="303698"/>
    <lineage>
        <taxon>Eukaryota</taxon>
        <taxon>Fungi</taxon>
        <taxon>Dikarya</taxon>
        <taxon>Ascomycota</taxon>
        <taxon>Pezizomycotina</taxon>
        <taxon>Eurotiomycetes</taxon>
        <taxon>Eurotiomycetidae</taxon>
        <taxon>Eurotiales</taxon>
        <taxon>Aspergillaceae</taxon>
        <taxon>Penicillium</taxon>
    </lineage>
</organism>
<dbReference type="SMART" id="SM00066">
    <property type="entry name" value="GAL4"/>
    <property type="match status" value="1"/>
</dbReference>
<feature type="region of interest" description="Disordered" evidence="8">
    <location>
        <begin position="800"/>
        <end position="823"/>
    </location>
</feature>
<proteinExistence type="predicted"/>
<dbReference type="Gene3D" id="4.10.240.10">
    <property type="entry name" value="Zn(2)-C6 fungal-type DNA-binding domain"/>
    <property type="match status" value="1"/>
</dbReference>
<dbReference type="GO" id="GO:0006351">
    <property type="term" value="P:DNA-templated transcription"/>
    <property type="evidence" value="ECO:0007669"/>
    <property type="project" value="InterPro"/>
</dbReference>
<evidence type="ECO:0000256" key="6">
    <source>
        <dbReference type="ARBA" id="ARBA00023163"/>
    </source>
</evidence>
<dbReference type="InterPro" id="IPR007219">
    <property type="entry name" value="XnlR_reg_dom"/>
</dbReference>
<dbReference type="CDD" id="cd00067">
    <property type="entry name" value="GAL4"/>
    <property type="match status" value="1"/>
</dbReference>
<dbReference type="GO" id="GO:0043565">
    <property type="term" value="F:sequence-specific DNA binding"/>
    <property type="evidence" value="ECO:0007669"/>
    <property type="project" value="TreeGrafter"/>
</dbReference>
<dbReference type="GO" id="GO:0000981">
    <property type="term" value="F:DNA-binding transcription factor activity, RNA polymerase II-specific"/>
    <property type="evidence" value="ECO:0007669"/>
    <property type="project" value="InterPro"/>
</dbReference>
<dbReference type="GO" id="GO:0008270">
    <property type="term" value="F:zinc ion binding"/>
    <property type="evidence" value="ECO:0007669"/>
    <property type="project" value="InterPro"/>
</dbReference>
<dbReference type="CDD" id="cd12148">
    <property type="entry name" value="fungal_TF_MHR"/>
    <property type="match status" value="1"/>
</dbReference>
<dbReference type="InterPro" id="IPR001138">
    <property type="entry name" value="Zn2Cys6_DnaBD"/>
</dbReference>
<keyword evidence="11" id="KW-1185">Reference proteome</keyword>
<evidence type="ECO:0000259" key="9">
    <source>
        <dbReference type="PROSITE" id="PS50048"/>
    </source>
</evidence>
<evidence type="ECO:0000256" key="8">
    <source>
        <dbReference type="SAM" id="MobiDB-lite"/>
    </source>
</evidence>
<evidence type="ECO:0000256" key="3">
    <source>
        <dbReference type="ARBA" id="ARBA00022833"/>
    </source>
</evidence>
<keyword evidence="4" id="KW-0805">Transcription regulation</keyword>
<keyword evidence="6" id="KW-0804">Transcription</keyword>
<evidence type="ECO:0000256" key="2">
    <source>
        <dbReference type="ARBA" id="ARBA00022723"/>
    </source>
</evidence>
<comment type="subcellular location">
    <subcellularLocation>
        <location evidence="1">Nucleus</location>
    </subcellularLocation>
</comment>
<dbReference type="PROSITE" id="PS50048">
    <property type="entry name" value="ZN2_CY6_FUNGAL_2"/>
    <property type="match status" value="1"/>
</dbReference>
<dbReference type="CDD" id="cd14723">
    <property type="entry name" value="ZIP_Ppr1"/>
    <property type="match status" value="1"/>
</dbReference>
<dbReference type="SUPFAM" id="SSF57701">
    <property type="entry name" value="Zn2/Cys6 DNA-binding domain"/>
    <property type="match status" value="1"/>
</dbReference>
<dbReference type="PROSITE" id="PS00463">
    <property type="entry name" value="ZN2_CY6_FUNGAL_1"/>
    <property type="match status" value="1"/>
</dbReference>
<evidence type="ECO:0000256" key="4">
    <source>
        <dbReference type="ARBA" id="ARBA00023015"/>
    </source>
</evidence>
<sequence>MYTSSAQSFAPGGDRKSMSSLGSFTDEDSSSGSSLRAHDSSAFVDFVDASASIKSIPRSSSSSFRNVSACHRCRMRKHKCDQNLPRCQSCEKAQVQCVGYDPITKQEIPRSYVFFLENKIQSLTSIIMKHNIDPDCSVAYDDPESENQNVPAIIASSNADNAVFNPRNQLDVTKQNNMKLREPSDYSDSVIIDLLTGKDAKLEITRTDHKSRPSSDQRTSIRSSLFFTGAGATFKGSMVLPDREVADQLVHEYFIHTNLHVPVLHRPDFESMINEIYSTTETERPDRKLYFVFIVFAIGAASMPESLENITLTGKFSQRRKSDSRKRKRSSTRNHHYNDFYTSAMACLENCFELSGTTGLSSDLEELQALILLCSFALFRSTSQGLGTLLDLAIRSAIDLRLYAEKEHISTRASSSRGSTSTYLNHTVHADWLLDLRRRLWWCVYSLDRLVAPYLERPFFIPDEVVTTHFPSILDDRAITRRGPLKLSNDKSGYKYAARHRFKFRVLQSEIHTVLQQRFSFFGRDSVSSNPNQSVSSFLSGFSSFGCWRQDMIARLEAWRGSIPTSRPQSDRFLMELDFWQSIITLYRWSVVIPPELVGGSAEMNCTIQALSEETPEELQTIYFKVAEATSAALHLHRMIQKTGTITAPYLTAQEIFIAGSLLLFTVWNSRLVREKLTFRSLDYSTLAAITGLDKLKNQCRFAKKSMTILETMSATTMQMKVAELDSPVEGSCSKTPLLLKRASIIENKALVSHDLPECKIQKPDTVGCSSLSSLFPFTALDHPSDPGCSVGDSVFKTKDNLSQFSPESPEGPDSSMQSSLSDKHLQVSPQYEWLQHSKGALSTPESLNSFGSPKANLSGCMSELWSPMEDHSVSQDSALLSTALCDTDIRIDQDFLDTYGWT</sequence>
<gene>
    <name evidence="10" type="ORF">PENSTE_c004G02550</name>
</gene>
<protein>
    <recommendedName>
        <fullName evidence="9">Zn(2)-C6 fungal-type domain-containing protein</fullName>
    </recommendedName>
</protein>
<keyword evidence="7" id="KW-0539">Nucleus</keyword>